<accession>A0A0R1VP66</accession>
<dbReference type="InterPro" id="IPR000182">
    <property type="entry name" value="GNAT_dom"/>
</dbReference>
<protein>
    <submittedName>
        <fullName evidence="2">Ribosomal-protein-serine acetyltransferase</fullName>
    </submittedName>
</protein>
<dbReference type="Proteomes" id="UP000051307">
    <property type="component" value="Unassembled WGS sequence"/>
</dbReference>
<dbReference type="Gene3D" id="3.40.630.30">
    <property type="match status" value="1"/>
</dbReference>
<keyword evidence="2" id="KW-0808">Transferase</keyword>
<dbReference type="InterPro" id="IPR016181">
    <property type="entry name" value="Acyl_CoA_acyltransferase"/>
</dbReference>
<dbReference type="GO" id="GO:1990189">
    <property type="term" value="F:protein N-terminal-serine acetyltransferase activity"/>
    <property type="evidence" value="ECO:0007669"/>
    <property type="project" value="TreeGrafter"/>
</dbReference>
<organism evidence="2 3">
    <name type="scientific">Lactobacillus kitasatonis DSM 16761 = JCM 1039</name>
    <dbReference type="NCBI Taxonomy" id="1423767"/>
    <lineage>
        <taxon>Bacteria</taxon>
        <taxon>Bacillati</taxon>
        <taxon>Bacillota</taxon>
        <taxon>Bacilli</taxon>
        <taxon>Lactobacillales</taxon>
        <taxon>Lactobacillaceae</taxon>
        <taxon>Lactobacillus</taxon>
    </lineage>
</organism>
<gene>
    <name evidence="2" type="ORF">FC59_GL000810</name>
</gene>
<dbReference type="PROSITE" id="PS51186">
    <property type="entry name" value="GNAT"/>
    <property type="match status" value="1"/>
</dbReference>
<dbReference type="GO" id="GO:0005737">
    <property type="term" value="C:cytoplasm"/>
    <property type="evidence" value="ECO:0007669"/>
    <property type="project" value="TreeGrafter"/>
</dbReference>
<dbReference type="AlphaFoldDB" id="A0A0R1VP66"/>
<comment type="caution">
    <text evidence="2">The sequence shown here is derived from an EMBL/GenBank/DDBJ whole genome shotgun (WGS) entry which is preliminary data.</text>
</comment>
<dbReference type="PANTHER" id="PTHR43441">
    <property type="entry name" value="RIBOSOMAL-PROTEIN-SERINE ACETYLTRANSFERASE"/>
    <property type="match status" value="1"/>
</dbReference>
<dbReference type="RefSeq" id="WP_025014136.1">
    <property type="nucleotide sequence ID" value="NZ_AZFU01000001.1"/>
</dbReference>
<dbReference type="InterPro" id="IPR051908">
    <property type="entry name" value="Ribosomal_N-acetyltransferase"/>
</dbReference>
<proteinExistence type="predicted"/>
<dbReference type="PATRIC" id="fig|1423767.3.peg.840"/>
<feature type="domain" description="N-acetyltransferase" evidence="1">
    <location>
        <begin position="33"/>
        <end position="184"/>
    </location>
</feature>
<sequence>MTKEKKHYYFSLIHFDIDDLKISLAMPQAWQAVDLYQAIADDRASIGKWLPWAYQMKSPSDEATFIKKIQENMINQRMIVLTILVNGHPAGMIDLHNLVKNKKGEIGYWLSSKFQGRGIVTRSVMELCQYAFHELNLQYVDLIVAVQNGSSSRVAEHADFKLIGVRPKLIHGSDDGQIFRKINPTRTSQSDL</sequence>
<dbReference type="Pfam" id="PF13302">
    <property type="entry name" value="Acetyltransf_3"/>
    <property type="match status" value="1"/>
</dbReference>
<dbReference type="eggNOG" id="COG1670">
    <property type="taxonomic scope" value="Bacteria"/>
</dbReference>
<dbReference type="SUPFAM" id="SSF55729">
    <property type="entry name" value="Acyl-CoA N-acyltransferases (Nat)"/>
    <property type="match status" value="1"/>
</dbReference>
<dbReference type="EMBL" id="AZFU01000001">
    <property type="protein sequence ID" value="KRM07378.1"/>
    <property type="molecule type" value="Genomic_DNA"/>
</dbReference>
<evidence type="ECO:0000313" key="2">
    <source>
        <dbReference type="EMBL" id="KRM07378.1"/>
    </source>
</evidence>
<evidence type="ECO:0000313" key="3">
    <source>
        <dbReference type="Proteomes" id="UP000051307"/>
    </source>
</evidence>
<name>A0A0R1VP66_9LACO</name>
<dbReference type="GO" id="GO:0008999">
    <property type="term" value="F:protein-N-terminal-alanine acetyltransferase activity"/>
    <property type="evidence" value="ECO:0007669"/>
    <property type="project" value="TreeGrafter"/>
</dbReference>
<dbReference type="PANTHER" id="PTHR43441:SF11">
    <property type="entry name" value="RIBOSOMAL-PROTEIN-SERINE ACETYLTRANSFERASE"/>
    <property type="match status" value="1"/>
</dbReference>
<dbReference type="OrthoDB" id="9784707at2"/>
<evidence type="ECO:0000259" key="1">
    <source>
        <dbReference type="PROSITE" id="PS51186"/>
    </source>
</evidence>
<reference evidence="2 3" key="1">
    <citation type="journal article" date="2015" name="Genome Announc.">
        <title>Expanding the biotechnology potential of lactobacilli through comparative genomics of 213 strains and associated genera.</title>
        <authorList>
            <person name="Sun Z."/>
            <person name="Harris H.M."/>
            <person name="McCann A."/>
            <person name="Guo C."/>
            <person name="Argimon S."/>
            <person name="Zhang W."/>
            <person name="Yang X."/>
            <person name="Jeffery I.B."/>
            <person name="Cooney J.C."/>
            <person name="Kagawa T.F."/>
            <person name="Liu W."/>
            <person name="Song Y."/>
            <person name="Salvetti E."/>
            <person name="Wrobel A."/>
            <person name="Rasinkangas P."/>
            <person name="Parkhill J."/>
            <person name="Rea M.C."/>
            <person name="O'Sullivan O."/>
            <person name="Ritari J."/>
            <person name="Douillard F.P."/>
            <person name="Paul Ross R."/>
            <person name="Yang R."/>
            <person name="Briner A.E."/>
            <person name="Felis G.E."/>
            <person name="de Vos W.M."/>
            <person name="Barrangou R."/>
            <person name="Klaenhammer T.R."/>
            <person name="Caufield P.W."/>
            <person name="Cui Y."/>
            <person name="Zhang H."/>
            <person name="O'Toole P.W."/>
        </authorList>
    </citation>
    <scope>NUCLEOTIDE SEQUENCE [LARGE SCALE GENOMIC DNA]</scope>
    <source>
        <strain evidence="2 3">DSM 16761</strain>
    </source>
</reference>